<evidence type="ECO:0000313" key="3">
    <source>
        <dbReference type="Proteomes" id="UP000248659"/>
    </source>
</evidence>
<accession>A0ABX9DLV6</accession>
<sequence length="129" mass="13832">MPTQPHEIEAYERKPARPPPGFPAPGGRCCARLVAGWTALWTPIIWICRRRPRRGARLAEFGLTAAPAGTAALTGTLSVLRLPVGLRLARRVAPAQEIRPGAVRSRSGALLAVLTLRSRGVLSVGSRVQ</sequence>
<protein>
    <submittedName>
        <fullName evidence="2">Uncharacterized protein</fullName>
    </submittedName>
</protein>
<gene>
    <name evidence="2" type="ORF">BYZ73_01315</name>
</gene>
<evidence type="ECO:0000313" key="2">
    <source>
        <dbReference type="EMBL" id="RAP43375.1"/>
    </source>
</evidence>
<name>A0ABX9DLV6_9RHOB</name>
<dbReference type="EMBL" id="MUAV01000001">
    <property type="protein sequence ID" value="RAP43375.1"/>
    <property type="molecule type" value="Genomic_DNA"/>
</dbReference>
<feature type="region of interest" description="Disordered" evidence="1">
    <location>
        <begin position="1"/>
        <end position="20"/>
    </location>
</feature>
<dbReference type="Proteomes" id="UP000248659">
    <property type="component" value="Unassembled WGS sequence"/>
</dbReference>
<feature type="compositionally biased region" description="Basic and acidic residues" evidence="1">
    <location>
        <begin position="1"/>
        <end position="15"/>
    </location>
</feature>
<keyword evidence="3" id="KW-1185">Reference proteome</keyword>
<comment type="caution">
    <text evidence="2">The sequence shown here is derived from an EMBL/GenBank/DDBJ whole genome shotgun (WGS) entry which is preliminary data.</text>
</comment>
<organism evidence="2 3">
    <name type="scientific">Rhodovulum viride</name>
    <dbReference type="NCBI Taxonomy" id="1231134"/>
    <lineage>
        <taxon>Bacteria</taxon>
        <taxon>Pseudomonadati</taxon>
        <taxon>Pseudomonadota</taxon>
        <taxon>Alphaproteobacteria</taxon>
        <taxon>Rhodobacterales</taxon>
        <taxon>Paracoccaceae</taxon>
        <taxon>Rhodovulum</taxon>
    </lineage>
</organism>
<evidence type="ECO:0000256" key="1">
    <source>
        <dbReference type="SAM" id="MobiDB-lite"/>
    </source>
</evidence>
<proteinExistence type="predicted"/>
<reference evidence="2 3" key="1">
    <citation type="submission" date="2017-01" db="EMBL/GenBank/DDBJ databases">
        <title>Genome sequence of Rhodovulum viride JA756.</title>
        <authorList>
            <person name="Lakshmi K.V."/>
            <person name="Tushar L.D."/>
            <person name="Sasikala C."/>
            <person name="Venkataramana C."/>
        </authorList>
    </citation>
    <scope>NUCLEOTIDE SEQUENCE [LARGE SCALE GENOMIC DNA]</scope>
    <source>
        <strain evidence="2 3">JA756</strain>
    </source>
</reference>